<protein>
    <submittedName>
        <fullName evidence="1">Phosphatase</fullName>
    </submittedName>
</protein>
<dbReference type="Pfam" id="PF13419">
    <property type="entry name" value="HAD_2"/>
    <property type="match status" value="1"/>
</dbReference>
<dbReference type="EMBL" id="PIPM01000002">
    <property type="protein sequence ID" value="RUO35748.1"/>
    <property type="molecule type" value="Genomic_DNA"/>
</dbReference>
<evidence type="ECO:0000313" key="1">
    <source>
        <dbReference type="EMBL" id="RUO35748.1"/>
    </source>
</evidence>
<dbReference type="SUPFAM" id="SSF56784">
    <property type="entry name" value="HAD-like"/>
    <property type="match status" value="1"/>
</dbReference>
<dbReference type="InterPro" id="IPR023214">
    <property type="entry name" value="HAD_sf"/>
</dbReference>
<dbReference type="InterPro" id="IPR041492">
    <property type="entry name" value="HAD_2"/>
</dbReference>
<dbReference type="SFLD" id="SFLDS00003">
    <property type="entry name" value="Haloacid_Dehalogenase"/>
    <property type="match status" value="1"/>
</dbReference>
<comment type="caution">
    <text evidence="1">The sequence shown here is derived from an EMBL/GenBank/DDBJ whole genome shotgun (WGS) entry which is preliminary data.</text>
</comment>
<keyword evidence="2" id="KW-1185">Reference proteome</keyword>
<dbReference type="InterPro" id="IPR036412">
    <property type="entry name" value="HAD-like_sf"/>
</dbReference>
<dbReference type="NCBIfam" id="TIGR01549">
    <property type="entry name" value="HAD-SF-IA-v1"/>
    <property type="match status" value="1"/>
</dbReference>
<reference evidence="1 2" key="1">
    <citation type="journal article" date="2011" name="Front. Microbiol.">
        <title>Genomic signatures of strain selection and enhancement in Bacillus atrophaeus var. globigii, a historical biowarfare simulant.</title>
        <authorList>
            <person name="Gibbons H.S."/>
            <person name="Broomall S.M."/>
            <person name="McNew L.A."/>
            <person name="Daligault H."/>
            <person name="Chapman C."/>
            <person name="Bruce D."/>
            <person name="Karavis M."/>
            <person name="Krepps M."/>
            <person name="McGregor P.A."/>
            <person name="Hong C."/>
            <person name="Park K.H."/>
            <person name="Akmal A."/>
            <person name="Feldman A."/>
            <person name="Lin J.S."/>
            <person name="Chang W.E."/>
            <person name="Higgs B.W."/>
            <person name="Demirev P."/>
            <person name="Lindquist J."/>
            <person name="Liem A."/>
            <person name="Fochler E."/>
            <person name="Read T.D."/>
            <person name="Tapia R."/>
            <person name="Johnson S."/>
            <person name="Bishop-Lilly K.A."/>
            <person name="Detter C."/>
            <person name="Han C."/>
            <person name="Sozhamannan S."/>
            <person name="Rosenzweig C.N."/>
            <person name="Skowronski E.W."/>
        </authorList>
    </citation>
    <scope>NUCLEOTIDE SEQUENCE [LARGE SCALE GENOMIC DNA]</scope>
    <source>
        <strain evidence="1 2">GYP-17</strain>
    </source>
</reference>
<dbReference type="AlphaFoldDB" id="A0A432WPS8"/>
<name>A0A432WPS8_9GAMM</name>
<sequence>MELPLKHIRGFIFDLDGTLVTSSLDFTAIRQEIGCPATEDILTFLDTVPGERKASIMDIVHRHEMNDAQESDWLPHVRPFLAQCAANDIPMAIVTRNSAIPTQVKVGRNEIPIQHIVTRETSKPKPDPTALINIANDFNLPTEAIMMVGDYKYDLQAGRNAKMATCLVNFTQLPDYAHLADYTFAHFGLLHRAFFQR</sequence>
<proteinExistence type="predicted"/>
<gene>
    <name evidence="1" type="ORF">CWE11_03030</name>
</gene>
<dbReference type="Gene3D" id="1.10.260.80">
    <property type="match status" value="1"/>
</dbReference>
<accession>A0A432WPS8</accession>
<dbReference type="PANTHER" id="PTHR43885">
    <property type="entry name" value="HALOACID DEHALOGENASE-LIKE HYDROLASE"/>
    <property type="match status" value="1"/>
</dbReference>
<dbReference type="Proteomes" id="UP000288405">
    <property type="component" value="Unassembled WGS sequence"/>
</dbReference>
<evidence type="ECO:0000313" key="2">
    <source>
        <dbReference type="Proteomes" id="UP000288405"/>
    </source>
</evidence>
<dbReference type="PANTHER" id="PTHR43885:SF1">
    <property type="entry name" value="SUPERFAMILY HYDROLASE, PUTATIVE (AFU_ORTHOLOGUE AFUA_4G13290)-RELATED"/>
    <property type="match status" value="1"/>
</dbReference>
<organism evidence="1 2">
    <name type="scientific">Aliidiomarina sanyensis</name>
    <dbReference type="NCBI Taxonomy" id="1249555"/>
    <lineage>
        <taxon>Bacteria</taxon>
        <taxon>Pseudomonadati</taxon>
        <taxon>Pseudomonadota</taxon>
        <taxon>Gammaproteobacteria</taxon>
        <taxon>Alteromonadales</taxon>
        <taxon>Idiomarinaceae</taxon>
        <taxon>Aliidiomarina</taxon>
    </lineage>
</organism>
<dbReference type="NCBIfam" id="TIGR01509">
    <property type="entry name" value="HAD-SF-IA-v3"/>
    <property type="match status" value="1"/>
</dbReference>
<dbReference type="SFLD" id="SFLDG01129">
    <property type="entry name" value="C1.5:_HAD__Beta-PGM__Phosphata"/>
    <property type="match status" value="1"/>
</dbReference>
<dbReference type="Gene3D" id="3.40.50.1000">
    <property type="entry name" value="HAD superfamily/HAD-like"/>
    <property type="match status" value="1"/>
</dbReference>
<dbReference type="InterPro" id="IPR006439">
    <property type="entry name" value="HAD-SF_hydro_IA"/>
</dbReference>